<dbReference type="EMBL" id="QRHP01000011">
    <property type="protein sequence ID" value="RHF83517.1"/>
    <property type="molecule type" value="Genomic_DNA"/>
</dbReference>
<organism evidence="5 6">
    <name type="scientific">Roseburia inulinivorans</name>
    <dbReference type="NCBI Taxonomy" id="360807"/>
    <lineage>
        <taxon>Bacteria</taxon>
        <taxon>Bacillati</taxon>
        <taxon>Bacillota</taxon>
        <taxon>Clostridia</taxon>
        <taxon>Lachnospirales</taxon>
        <taxon>Lachnospiraceae</taxon>
        <taxon>Roseburia</taxon>
    </lineage>
</organism>
<dbReference type="GO" id="GO:0000976">
    <property type="term" value="F:transcription cis-regulatory region binding"/>
    <property type="evidence" value="ECO:0007669"/>
    <property type="project" value="TreeGrafter"/>
</dbReference>
<dbReference type="SMART" id="SM00345">
    <property type="entry name" value="HTH_GNTR"/>
    <property type="match status" value="1"/>
</dbReference>
<evidence type="ECO:0000256" key="3">
    <source>
        <dbReference type="ARBA" id="ARBA00023163"/>
    </source>
</evidence>
<dbReference type="PANTHER" id="PTHR30146">
    <property type="entry name" value="LACI-RELATED TRANSCRIPTIONAL REPRESSOR"/>
    <property type="match status" value="1"/>
</dbReference>
<dbReference type="Gene3D" id="1.10.10.10">
    <property type="entry name" value="Winged helix-like DNA-binding domain superfamily/Winged helix DNA-binding domain"/>
    <property type="match status" value="1"/>
</dbReference>
<dbReference type="InterPro" id="IPR046335">
    <property type="entry name" value="LacI/GalR-like_sensor"/>
</dbReference>
<dbReference type="PRINTS" id="PR00035">
    <property type="entry name" value="HTHGNTR"/>
</dbReference>
<dbReference type="Pfam" id="PF00392">
    <property type="entry name" value="GntR"/>
    <property type="match status" value="1"/>
</dbReference>
<dbReference type="AlphaFoldDB" id="A0A3R6FKU9"/>
<evidence type="ECO:0000313" key="6">
    <source>
        <dbReference type="Proteomes" id="UP000283701"/>
    </source>
</evidence>
<dbReference type="InterPro" id="IPR036388">
    <property type="entry name" value="WH-like_DNA-bd_sf"/>
</dbReference>
<dbReference type="SUPFAM" id="SSF46785">
    <property type="entry name" value="Winged helix' DNA-binding domain"/>
    <property type="match status" value="1"/>
</dbReference>
<accession>A0A3R6FKU9</accession>
<gene>
    <name evidence="5" type="ORF">DW654_10465</name>
</gene>
<dbReference type="PROSITE" id="PS50949">
    <property type="entry name" value="HTH_GNTR"/>
    <property type="match status" value="1"/>
</dbReference>
<keyword evidence="3" id="KW-0804">Transcription</keyword>
<dbReference type="Pfam" id="PF13377">
    <property type="entry name" value="Peripla_BP_3"/>
    <property type="match status" value="1"/>
</dbReference>
<evidence type="ECO:0000256" key="1">
    <source>
        <dbReference type="ARBA" id="ARBA00023015"/>
    </source>
</evidence>
<evidence type="ECO:0000259" key="4">
    <source>
        <dbReference type="PROSITE" id="PS50949"/>
    </source>
</evidence>
<dbReference type="InterPro" id="IPR028082">
    <property type="entry name" value="Peripla_BP_I"/>
</dbReference>
<dbReference type="CDD" id="cd07377">
    <property type="entry name" value="WHTH_GntR"/>
    <property type="match status" value="1"/>
</dbReference>
<comment type="caution">
    <text evidence="5">The sequence shown here is derived from an EMBL/GenBank/DDBJ whole genome shotgun (WGS) entry which is preliminary data.</text>
</comment>
<dbReference type="Proteomes" id="UP000283701">
    <property type="component" value="Unassembled WGS sequence"/>
</dbReference>
<evidence type="ECO:0000256" key="2">
    <source>
        <dbReference type="ARBA" id="ARBA00023125"/>
    </source>
</evidence>
<keyword evidence="2" id="KW-0238">DNA-binding</keyword>
<dbReference type="InterPro" id="IPR033532">
    <property type="entry name" value="AraR_ligand_bind_dom"/>
</dbReference>
<reference evidence="5 6" key="1">
    <citation type="submission" date="2018-08" db="EMBL/GenBank/DDBJ databases">
        <title>A genome reference for cultivated species of the human gut microbiota.</title>
        <authorList>
            <person name="Zou Y."/>
            <person name="Xue W."/>
            <person name="Luo G."/>
        </authorList>
    </citation>
    <scope>NUCLEOTIDE SEQUENCE [LARGE SCALE GENOMIC DNA]</scope>
    <source>
        <strain evidence="5 6">AM23-23AC</strain>
    </source>
</reference>
<dbReference type="InterPro" id="IPR036390">
    <property type="entry name" value="WH_DNA-bd_sf"/>
</dbReference>
<proteinExistence type="predicted"/>
<dbReference type="InterPro" id="IPR000524">
    <property type="entry name" value="Tscrpt_reg_HTH_GntR"/>
</dbReference>
<feature type="domain" description="HTH gntR-type" evidence="4">
    <location>
        <begin position="3"/>
        <end position="71"/>
    </location>
</feature>
<sequence length="360" mass="41198">MKEPKFSRLKEDIKAKIVHSEWKAGDKIPSENMFAAQYHISRQTVRKAIGELTEEGYLYAEHGRGTFVSERTIHTRTSKNIAVVTTYLSDYIFPRLIQGIEQVLTANGYSIMLKTTRNSRAAEARCMEELLSKDIDGLIIEPSKTQISCRHTSLYDQMDEYGIPYVFIQGYFEQMKKKPYVLMDDMKGGYLITKYLIELGHKNIHGIFKADDVQGQARHKGYVRALQEAGMLYDPDSVTWFYTEDREVKPRETISGAIQAETPMDAVVCYNDQVAVEVIRTLREFGKKVPRDVSVTGFDNSLLAKNNHIPITTISHPQDKLGSMAAELLLRLILGEELTEQELHIRVEPEIVVRDSTWKR</sequence>
<dbReference type="GO" id="GO:0003700">
    <property type="term" value="F:DNA-binding transcription factor activity"/>
    <property type="evidence" value="ECO:0007669"/>
    <property type="project" value="InterPro"/>
</dbReference>
<dbReference type="Gene3D" id="3.40.50.2300">
    <property type="match status" value="2"/>
</dbReference>
<dbReference type="SUPFAM" id="SSF53822">
    <property type="entry name" value="Periplasmic binding protein-like I"/>
    <property type="match status" value="1"/>
</dbReference>
<protein>
    <submittedName>
        <fullName evidence="5">GntR family transcriptional regulator</fullName>
    </submittedName>
</protein>
<dbReference type="PANTHER" id="PTHR30146:SF150">
    <property type="entry name" value="ARABINOSE METABOLISM TRANSCRIPTIONAL REPRESSOR"/>
    <property type="match status" value="1"/>
</dbReference>
<dbReference type="CDD" id="cd01541">
    <property type="entry name" value="PBP1_AraR"/>
    <property type="match status" value="1"/>
</dbReference>
<name>A0A3R6FKU9_9FIRM</name>
<keyword evidence="1" id="KW-0805">Transcription regulation</keyword>
<dbReference type="FunFam" id="1.10.10.10:FF:000079">
    <property type="entry name" value="GntR family transcriptional regulator"/>
    <property type="match status" value="1"/>
</dbReference>
<evidence type="ECO:0000313" key="5">
    <source>
        <dbReference type="EMBL" id="RHF83517.1"/>
    </source>
</evidence>